<dbReference type="AlphaFoldDB" id="A0A7M7KFZ6"/>
<dbReference type="CTD" id="32748"/>
<evidence type="ECO:0000256" key="1">
    <source>
        <dbReference type="SAM" id="MobiDB-lite"/>
    </source>
</evidence>
<evidence type="ECO:0000313" key="2">
    <source>
        <dbReference type="EnsemblMetazoa" id="XP_022666218"/>
    </source>
</evidence>
<keyword evidence="3" id="KW-1185">Reference proteome</keyword>
<sequence>MDRSSYRSATPDHRIVPQTSWDLRTASPAGDVIQANKSEEWTTSKKTVNHKTRQIETRVQRQLVLEDGKVIADSGPQVSQRTREDNKIEESEDTNHKTSGEPDLPVGYVKIPGSERIIDDKTTTYHTTRESREENIKMHDEDQRHLDNVESVHRLALTGDEVALCDPHKFKGKVTHYSARSKRVTDKDRIKELTEHIDGKANTQKTRTHFHEEQSDDEVPEEYAERDAPAYDSSTSRNFEYLNDGRGKFDYLSDKLNKDRTYLQITQNRHSTDLRHEDDYPRPIESTNRASRWLEDHFIEEDRQRVINVDTTRSTQDSRDCEFGAYHRVADLRDQRDSRHSDIRDSRTNDQRRHETIYTDIRHSDLHLRDSHRDSHLLREDQGHSPIITSPHSTLKSVRNEDYRTHTWRSSTGGPGNDPEVRYTVRSPDSTLSTGSRPSRTFYFGATGHTNEALSAVSPLSAPSLVKKSSFNLRGR</sequence>
<dbReference type="EnsemblMetazoa" id="XM_022810483">
    <property type="protein sequence ID" value="XP_022666218"/>
    <property type="gene ID" value="LOC111252488"/>
</dbReference>
<feature type="region of interest" description="Disordered" evidence="1">
    <location>
        <begin position="67"/>
        <end position="107"/>
    </location>
</feature>
<feature type="region of interest" description="Disordered" evidence="1">
    <location>
        <begin position="199"/>
        <end position="222"/>
    </location>
</feature>
<dbReference type="RefSeq" id="XP_022666218.1">
    <property type="nucleotide sequence ID" value="XM_022810483.1"/>
</dbReference>
<accession>A0A7M7KFZ6</accession>
<feature type="region of interest" description="Disordered" evidence="1">
    <location>
        <begin position="1"/>
        <end position="20"/>
    </location>
</feature>
<feature type="region of interest" description="Disordered" evidence="1">
    <location>
        <begin position="332"/>
        <end position="351"/>
    </location>
</feature>
<name>A0A7M7KFZ6_VARDE</name>
<dbReference type="InParanoid" id="A0A7M7KFZ6"/>
<dbReference type="OrthoDB" id="6605262at2759"/>
<dbReference type="EnsemblMetazoa" id="XM_022810484">
    <property type="protein sequence ID" value="XP_022666219"/>
    <property type="gene ID" value="LOC111252488"/>
</dbReference>
<dbReference type="RefSeq" id="XP_022666219.1">
    <property type="nucleotide sequence ID" value="XM_022810484.1"/>
</dbReference>
<dbReference type="Proteomes" id="UP000594260">
    <property type="component" value="Unplaced"/>
</dbReference>
<protein>
    <submittedName>
        <fullName evidence="2">Uncharacterized protein</fullName>
    </submittedName>
</protein>
<evidence type="ECO:0000313" key="3">
    <source>
        <dbReference type="Proteomes" id="UP000594260"/>
    </source>
</evidence>
<feature type="compositionally biased region" description="Basic and acidic residues" evidence="1">
    <location>
        <begin position="1"/>
        <end position="15"/>
    </location>
</feature>
<proteinExistence type="predicted"/>
<dbReference type="GeneID" id="111252488"/>
<organism evidence="2 3">
    <name type="scientific">Varroa destructor</name>
    <name type="common">Honeybee mite</name>
    <dbReference type="NCBI Taxonomy" id="109461"/>
    <lineage>
        <taxon>Eukaryota</taxon>
        <taxon>Metazoa</taxon>
        <taxon>Ecdysozoa</taxon>
        <taxon>Arthropoda</taxon>
        <taxon>Chelicerata</taxon>
        <taxon>Arachnida</taxon>
        <taxon>Acari</taxon>
        <taxon>Parasitiformes</taxon>
        <taxon>Mesostigmata</taxon>
        <taxon>Gamasina</taxon>
        <taxon>Dermanyssoidea</taxon>
        <taxon>Varroidae</taxon>
        <taxon>Varroa</taxon>
    </lineage>
</organism>
<feature type="compositionally biased region" description="Basic and acidic residues" evidence="1">
    <location>
        <begin position="81"/>
        <end position="100"/>
    </location>
</feature>
<dbReference type="KEGG" id="vde:111252488"/>
<reference evidence="2" key="1">
    <citation type="submission" date="2021-01" db="UniProtKB">
        <authorList>
            <consortium name="EnsemblMetazoa"/>
        </authorList>
    </citation>
    <scope>IDENTIFICATION</scope>
</reference>